<name>X1CA35_9ZZZZ</name>
<reference evidence="1" key="1">
    <citation type="journal article" date="2014" name="Front. Microbiol.">
        <title>High frequency of phylogenetically diverse reductive dehalogenase-homologous genes in deep subseafloor sedimentary metagenomes.</title>
        <authorList>
            <person name="Kawai M."/>
            <person name="Futagami T."/>
            <person name="Toyoda A."/>
            <person name="Takaki Y."/>
            <person name="Nishi S."/>
            <person name="Hori S."/>
            <person name="Arai W."/>
            <person name="Tsubouchi T."/>
            <person name="Morono Y."/>
            <person name="Uchiyama I."/>
            <person name="Ito T."/>
            <person name="Fujiyama A."/>
            <person name="Inagaki F."/>
            <person name="Takami H."/>
        </authorList>
    </citation>
    <scope>NUCLEOTIDE SEQUENCE</scope>
    <source>
        <strain evidence="1">Expedition CK06-06</strain>
    </source>
</reference>
<evidence type="ECO:0000313" key="1">
    <source>
        <dbReference type="EMBL" id="GAG90107.1"/>
    </source>
</evidence>
<comment type="caution">
    <text evidence="1">The sequence shown here is derived from an EMBL/GenBank/DDBJ whole genome shotgun (WGS) entry which is preliminary data.</text>
</comment>
<proteinExistence type="predicted"/>
<organism evidence="1">
    <name type="scientific">marine sediment metagenome</name>
    <dbReference type="NCBI Taxonomy" id="412755"/>
    <lineage>
        <taxon>unclassified sequences</taxon>
        <taxon>metagenomes</taxon>
        <taxon>ecological metagenomes</taxon>
    </lineage>
</organism>
<dbReference type="EMBL" id="BART01028304">
    <property type="protein sequence ID" value="GAG90107.1"/>
    <property type="molecule type" value="Genomic_DNA"/>
</dbReference>
<sequence>MNDTHKQLDVLFAAVDEKKKSVQAAAMIAKVEFLDALDGIEDKFEDIDKDALKMKLLLAKLKVLEEWDEIEEKLEGFGDKAREIAKSSEEEVKKGWDSSKELKGDIEKRIKKFFS</sequence>
<accession>X1CA35</accession>
<dbReference type="AlphaFoldDB" id="X1CA35"/>
<protein>
    <submittedName>
        <fullName evidence="1">Uncharacterized protein</fullName>
    </submittedName>
</protein>
<gene>
    <name evidence="1" type="ORF">S01H4_49944</name>
</gene>